<evidence type="ECO:0000256" key="9">
    <source>
        <dbReference type="ARBA" id="ARBA00022840"/>
    </source>
</evidence>
<evidence type="ECO:0000256" key="1">
    <source>
        <dbReference type="ARBA" id="ARBA00004496"/>
    </source>
</evidence>
<organism evidence="13 14">
    <name type="scientific">Fermentimonas caenicola</name>
    <dbReference type="NCBI Taxonomy" id="1562970"/>
    <lineage>
        <taxon>Bacteria</taxon>
        <taxon>Pseudomonadati</taxon>
        <taxon>Bacteroidota</taxon>
        <taxon>Bacteroidia</taxon>
        <taxon>Bacteroidales</taxon>
        <taxon>Dysgonomonadaceae</taxon>
        <taxon>Fermentimonas</taxon>
    </lineage>
</organism>
<dbReference type="PATRIC" id="fig|1562970.3.peg.309"/>
<dbReference type="GO" id="GO:0008033">
    <property type="term" value="P:tRNA processing"/>
    <property type="evidence" value="ECO:0007669"/>
    <property type="project" value="UniProtKB-KW"/>
</dbReference>
<dbReference type="GO" id="GO:0005737">
    <property type="term" value="C:cytoplasm"/>
    <property type="evidence" value="ECO:0007669"/>
    <property type="project" value="UniProtKB-SubCell"/>
</dbReference>
<dbReference type="NCBIfam" id="TIGR00057">
    <property type="entry name" value="L-threonylcarbamoyladenylate synthase"/>
    <property type="match status" value="1"/>
</dbReference>
<dbReference type="Gene3D" id="3.90.870.10">
    <property type="entry name" value="DHBP synthase"/>
    <property type="match status" value="1"/>
</dbReference>
<keyword evidence="5" id="KW-0808">Transferase</keyword>
<dbReference type="GO" id="GO:0006450">
    <property type="term" value="P:regulation of translational fidelity"/>
    <property type="evidence" value="ECO:0007669"/>
    <property type="project" value="TreeGrafter"/>
</dbReference>
<keyword evidence="14" id="KW-1185">Reference proteome</keyword>
<accession>A0A098BY38</accession>
<dbReference type="HOGENOM" id="CLU_031397_3_2_10"/>
<keyword evidence="7" id="KW-0548">Nucleotidyltransferase</keyword>
<dbReference type="PANTHER" id="PTHR17490:SF16">
    <property type="entry name" value="THREONYLCARBAMOYL-AMP SYNTHASE"/>
    <property type="match status" value="1"/>
</dbReference>
<evidence type="ECO:0000256" key="2">
    <source>
        <dbReference type="ARBA" id="ARBA00007663"/>
    </source>
</evidence>
<keyword evidence="9" id="KW-0067">ATP-binding</keyword>
<dbReference type="GO" id="GO:0000049">
    <property type="term" value="F:tRNA binding"/>
    <property type="evidence" value="ECO:0007669"/>
    <property type="project" value="TreeGrafter"/>
</dbReference>
<dbReference type="EC" id="2.7.7.87" evidence="3"/>
<evidence type="ECO:0000256" key="5">
    <source>
        <dbReference type="ARBA" id="ARBA00022679"/>
    </source>
</evidence>
<dbReference type="PROSITE" id="PS51163">
    <property type="entry name" value="YRDC"/>
    <property type="match status" value="1"/>
</dbReference>
<dbReference type="PANTHER" id="PTHR17490">
    <property type="entry name" value="SUA5"/>
    <property type="match status" value="1"/>
</dbReference>
<comment type="similarity">
    <text evidence="2">Belongs to the SUA5 family.</text>
</comment>
<dbReference type="InterPro" id="IPR006070">
    <property type="entry name" value="Sua5-like_dom"/>
</dbReference>
<keyword evidence="4" id="KW-0963">Cytoplasm</keyword>
<dbReference type="SUPFAM" id="SSF55821">
    <property type="entry name" value="YrdC/RibB"/>
    <property type="match status" value="1"/>
</dbReference>
<dbReference type="GO" id="GO:0005524">
    <property type="term" value="F:ATP binding"/>
    <property type="evidence" value="ECO:0007669"/>
    <property type="project" value="UniProtKB-KW"/>
</dbReference>
<dbReference type="Pfam" id="PF01300">
    <property type="entry name" value="Sua5_yciO_yrdC"/>
    <property type="match status" value="1"/>
</dbReference>
<dbReference type="InterPro" id="IPR050156">
    <property type="entry name" value="TC-AMP_synthase_SUA5"/>
</dbReference>
<protein>
    <recommendedName>
        <fullName evidence="10">L-threonylcarbamoyladenylate synthase</fullName>
        <ecNumber evidence="3">2.7.7.87</ecNumber>
    </recommendedName>
    <alternativeName>
        <fullName evidence="10">L-threonylcarbamoyladenylate synthase</fullName>
    </alternativeName>
</protein>
<evidence type="ECO:0000313" key="13">
    <source>
        <dbReference type="EMBL" id="CEA15081.1"/>
    </source>
</evidence>
<evidence type="ECO:0000256" key="10">
    <source>
        <dbReference type="ARBA" id="ARBA00029774"/>
    </source>
</evidence>
<evidence type="ECO:0000313" key="14">
    <source>
        <dbReference type="Proteomes" id="UP000032417"/>
    </source>
</evidence>
<feature type="domain" description="YrdC-like" evidence="12">
    <location>
        <begin position="2"/>
        <end position="187"/>
    </location>
</feature>
<evidence type="ECO:0000256" key="11">
    <source>
        <dbReference type="ARBA" id="ARBA00048366"/>
    </source>
</evidence>
<dbReference type="InterPro" id="IPR017945">
    <property type="entry name" value="DHBP_synth_RibB-like_a/b_dom"/>
</dbReference>
<evidence type="ECO:0000256" key="7">
    <source>
        <dbReference type="ARBA" id="ARBA00022695"/>
    </source>
</evidence>
<sequence length="187" mass="20845">MQEDIKKAIEVLKSGGIILYPTDTIWGIGCDATNEEAVKRIYDLKQRDDSKSMLVLLDNPAKLQTYVQDVPEIAWDMIDLTDKPLTIIYDGAKNLAANLIAPDGSIGIRITDELFSRELCKQFRKPIVSTSANISGEVSPTKFSKISAEIKNGVDYVVNYRRKDNSEVKPSSIIKLGRNGTIQVIRK</sequence>
<proteinExistence type="inferred from homology"/>
<evidence type="ECO:0000256" key="6">
    <source>
        <dbReference type="ARBA" id="ARBA00022694"/>
    </source>
</evidence>
<gene>
    <name evidence="13" type="ORF">ING2E5B_0312</name>
</gene>
<dbReference type="KEGG" id="pbt:ING2E5B_0312"/>
<comment type="subcellular location">
    <subcellularLocation>
        <location evidence="1">Cytoplasm</location>
    </subcellularLocation>
</comment>
<name>A0A098BY38_9BACT</name>
<dbReference type="STRING" id="1562970.ING2E5B_0312"/>
<evidence type="ECO:0000256" key="3">
    <source>
        <dbReference type="ARBA" id="ARBA00012584"/>
    </source>
</evidence>
<keyword evidence="6" id="KW-0819">tRNA processing</keyword>
<dbReference type="AlphaFoldDB" id="A0A098BY38"/>
<dbReference type="OrthoDB" id="9814580at2"/>
<dbReference type="GO" id="GO:0061710">
    <property type="term" value="F:L-threonylcarbamoyladenylate synthase"/>
    <property type="evidence" value="ECO:0007669"/>
    <property type="project" value="UniProtKB-EC"/>
</dbReference>
<keyword evidence="8" id="KW-0547">Nucleotide-binding</keyword>
<evidence type="ECO:0000256" key="8">
    <source>
        <dbReference type="ARBA" id="ARBA00022741"/>
    </source>
</evidence>
<evidence type="ECO:0000256" key="4">
    <source>
        <dbReference type="ARBA" id="ARBA00022490"/>
    </source>
</evidence>
<evidence type="ECO:0000259" key="12">
    <source>
        <dbReference type="PROSITE" id="PS51163"/>
    </source>
</evidence>
<reference evidence="13 14" key="1">
    <citation type="submission" date="2014-08" db="EMBL/GenBank/DDBJ databases">
        <authorList>
            <person name="Wibberg D."/>
        </authorList>
    </citation>
    <scope>NUCLEOTIDE SEQUENCE [LARGE SCALE GENOMIC DNA]</scope>
    <source>
        <strain evidence="14">ING2-E5B</strain>
    </source>
</reference>
<dbReference type="GO" id="GO:0003725">
    <property type="term" value="F:double-stranded RNA binding"/>
    <property type="evidence" value="ECO:0007669"/>
    <property type="project" value="InterPro"/>
</dbReference>
<dbReference type="EMBL" id="LN515532">
    <property type="protein sequence ID" value="CEA15081.1"/>
    <property type="molecule type" value="Genomic_DNA"/>
</dbReference>
<dbReference type="Proteomes" id="UP000032417">
    <property type="component" value="Chromosome 1"/>
</dbReference>
<comment type="catalytic activity">
    <reaction evidence="11">
        <text>L-threonine + hydrogencarbonate + ATP = L-threonylcarbamoyladenylate + diphosphate + H2O</text>
        <dbReference type="Rhea" id="RHEA:36407"/>
        <dbReference type="ChEBI" id="CHEBI:15377"/>
        <dbReference type="ChEBI" id="CHEBI:17544"/>
        <dbReference type="ChEBI" id="CHEBI:30616"/>
        <dbReference type="ChEBI" id="CHEBI:33019"/>
        <dbReference type="ChEBI" id="CHEBI:57926"/>
        <dbReference type="ChEBI" id="CHEBI:73682"/>
        <dbReference type="EC" id="2.7.7.87"/>
    </reaction>
</comment>